<keyword evidence="5" id="KW-1185">Reference proteome</keyword>
<comment type="caution">
    <text evidence="4">The sequence shown here is derived from an EMBL/GenBank/DDBJ whole genome shotgun (WGS) entry which is preliminary data.</text>
</comment>
<keyword evidence="1" id="KW-0863">Zinc-finger</keyword>
<feature type="region of interest" description="Disordered" evidence="2">
    <location>
        <begin position="223"/>
        <end position="262"/>
    </location>
</feature>
<proteinExistence type="predicted"/>
<evidence type="ECO:0000259" key="3">
    <source>
        <dbReference type="PROSITE" id="PS50119"/>
    </source>
</evidence>
<sequence>MALNTFHSVSQFLPIGQNHRKTSGLPTMVGWSSGGMVPQWLLTLLGEKFFKPCSVHEFARKNERNIFCLDCSCSFCPQCISPHRPHRLLQIRRYVYQDVIRLNDLEKLIDCALVQSYITNNAKVVFINERPQTRPFRLSVHVCITCDRPLQDPYHFCSLSCKLKHLVGSEGGIGSYLYDCDFLPLCEMEDSTHLSSADSSSGGGCVGYVPEMVVRKKRSSFIGGSNPAAPALPTAPSSPTRGVRCSENVNRRKSQPSRSPLY</sequence>
<dbReference type="Pfam" id="PF04640">
    <property type="entry name" value="PLATZ"/>
    <property type="match status" value="1"/>
</dbReference>
<gene>
    <name evidence="4" type="ORF">ZOSMA_74G00570</name>
</gene>
<keyword evidence="1" id="KW-0862">Zinc</keyword>
<dbReference type="EMBL" id="LFYR01001898">
    <property type="protein sequence ID" value="KMZ58716.1"/>
    <property type="molecule type" value="Genomic_DNA"/>
</dbReference>
<dbReference type="AlphaFoldDB" id="A0A0K9NPN8"/>
<feature type="domain" description="B box-type" evidence="3">
    <location>
        <begin position="53"/>
        <end position="91"/>
    </location>
</feature>
<dbReference type="InterPro" id="IPR000315">
    <property type="entry name" value="Znf_B-box"/>
</dbReference>
<evidence type="ECO:0000256" key="2">
    <source>
        <dbReference type="SAM" id="MobiDB-lite"/>
    </source>
</evidence>
<keyword evidence="1" id="KW-0479">Metal-binding</keyword>
<organism evidence="4 5">
    <name type="scientific">Zostera marina</name>
    <name type="common">Eelgrass</name>
    <dbReference type="NCBI Taxonomy" id="29655"/>
    <lineage>
        <taxon>Eukaryota</taxon>
        <taxon>Viridiplantae</taxon>
        <taxon>Streptophyta</taxon>
        <taxon>Embryophyta</taxon>
        <taxon>Tracheophyta</taxon>
        <taxon>Spermatophyta</taxon>
        <taxon>Magnoliopsida</taxon>
        <taxon>Liliopsida</taxon>
        <taxon>Zosteraceae</taxon>
        <taxon>Zostera</taxon>
    </lineage>
</organism>
<dbReference type="PANTHER" id="PTHR31065:SF1">
    <property type="entry name" value="OS09G0116050 PROTEIN"/>
    <property type="match status" value="1"/>
</dbReference>
<dbReference type="PANTHER" id="PTHR31065">
    <property type="entry name" value="PLATZ TRANSCRIPTION FACTOR FAMILY PROTEIN"/>
    <property type="match status" value="1"/>
</dbReference>
<reference evidence="5" key="1">
    <citation type="journal article" date="2016" name="Nature">
        <title>The genome of the seagrass Zostera marina reveals angiosperm adaptation to the sea.</title>
        <authorList>
            <person name="Olsen J.L."/>
            <person name="Rouze P."/>
            <person name="Verhelst B."/>
            <person name="Lin Y.-C."/>
            <person name="Bayer T."/>
            <person name="Collen J."/>
            <person name="Dattolo E."/>
            <person name="De Paoli E."/>
            <person name="Dittami S."/>
            <person name="Maumus F."/>
            <person name="Michel G."/>
            <person name="Kersting A."/>
            <person name="Lauritano C."/>
            <person name="Lohaus R."/>
            <person name="Toepel M."/>
            <person name="Tonon T."/>
            <person name="Vanneste K."/>
            <person name="Amirebrahimi M."/>
            <person name="Brakel J."/>
            <person name="Bostroem C."/>
            <person name="Chovatia M."/>
            <person name="Grimwood J."/>
            <person name="Jenkins J.W."/>
            <person name="Jueterbock A."/>
            <person name="Mraz A."/>
            <person name="Stam W.T."/>
            <person name="Tice H."/>
            <person name="Bornberg-Bauer E."/>
            <person name="Green P.J."/>
            <person name="Pearson G.A."/>
            <person name="Procaccini G."/>
            <person name="Duarte C.M."/>
            <person name="Schmutz J."/>
            <person name="Reusch T.B.H."/>
            <person name="Van de Peer Y."/>
        </authorList>
    </citation>
    <scope>NUCLEOTIDE SEQUENCE [LARGE SCALE GENOMIC DNA]</scope>
    <source>
        <strain evidence="5">cv. Finnish</strain>
    </source>
</reference>
<protein>
    <submittedName>
        <fullName evidence="4">PLATZ transcription factor family protein</fullName>
    </submittedName>
</protein>
<dbReference type="OrthoDB" id="1908108at2759"/>
<feature type="compositionally biased region" description="Low complexity" evidence="2">
    <location>
        <begin position="227"/>
        <end position="240"/>
    </location>
</feature>
<dbReference type="Proteomes" id="UP000036987">
    <property type="component" value="Unassembled WGS sequence"/>
</dbReference>
<dbReference type="PROSITE" id="PS50119">
    <property type="entry name" value="ZF_BBOX"/>
    <property type="match status" value="1"/>
</dbReference>
<evidence type="ECO:0000313" key="5">
    <source>
        <dbReference type="Proteomes" id="UP000036987"/>
    </source>
</evidence>
<accession>A0A0K9NPN8</accession>
<evidence type="ECO:0000313" key="4">
    <source>
        <dbReference type="EMBL" id="KMZ58716.1"/>
    </source>
</evidence>
<dbReference type="OMA" id="VPEIWYT"/>
<dbReference type="InterPro" id="IPR006734">
    <property type="entry name" value="PLATZ"/>
</dbReference>
<name>A0A0K9NPN8_ZOSMR</name>
<evidence type="ECO:0000256" key="1">
    <source>
        <dbReference type="PROSITE-ProRule" id="PRU00024"/>
    </source>
</evidence>
<dbReference type="SUPFAM" id="SSF57845">
    <property type="entry name" value="B-box zinc-binding domain"/>
    <property type="match status" value="1"/>
</dbReference>
<dbReference type="GO" id="GO:0008270">
    <property type="term" value="F:zinc ion binding"/>
    <property type="evidence" value="ECO:0007669"/>
    <property type="project" value="UniProtKB-KW"/>
</dbReference>